<evidence type="ECO:0000256" key="1">
    <source>
        <dbReference type="ARBA" id="ARBA00007761"/>
    </source>
</evidence>
<dbReference type="InterPro" id="IPR007461">
    <property type="entry name" value="Ysc84_actin-binding"/>
</dbReference>
<sequence>MKLNTPLPQPLPKECAKAAKIFQSFVDNGNNGLDGVIPRHVLEHAKGFAIFTVFKAGFLLTARAGSGVVIARLDDGTWSAPSAIGTAGLGIGGQAGAEMTDFLIVLNTRSAIKSFMAAGSLTLGGNMSIAVGPLGRNGEAIGAVNSSGSLAAMYSYSKTKGLFGGVSIEGSVIVERQDANSLAYHQDVSSKMLLSGGVPPPEWADSLIKTIEACTGVPGISRWIPDQPPAGEQGMGYAFGGVNSRDSSAANTPAATGSSSSSFLSFSRKKRSTSAQFPPAHWGTRKNSGSYFTDPDDMVDIGGEEERRARAAKMIMEERQKNPSPTAGFETHFDTDFLPEDVARRHPHLNVSPSNPTTTLPPSGGADQYQPGSPFNSLPPFDLARSRVSSNSVTHNRSVSAGSFLPPKTNSGNPFSRPAASPLSQPPTQSQADPFSLSPALSSDHGRGGGYDDFDDLLSDNFMTPDTSGRTMSNKPIRPLQVKPGLTSQRDFLSDDFMGSDNRSRSTSTSGKLVKPLQVKPGLSTPLRSGVGRAIALYDFGAVESGDLSFKQGDVITIIEKSDSTDAWWRGEIGGRTGIFPANFVEVV</sequence>
<dbReference type="CDD" id="cd11525">
    <property type="entry name" value="SYLF_SH3YL1_like"/>
    <property type="match status" value="1"/>
</dbReference>
<dbReference type="Gene3D" id="2.30.30.40">
    <property type="entry name" value="SH3 Domains"/>
    <property type="match status" value="1"/>
</dbReference>
<dbReference type="Pfam" id="PF04366">
    <property type="entry name" value="Ysc84"/>
    <property type="match status" value="1"/>
</dbReference>
<reference evidence="7" key="1">
    <citation type="journal article" date="2014" name="Proc. Natl. Acad. Sci. U.S.A.">
        <title>Extensive sampling of basidiomycete genomes demonstrates inadequacy of the white-rot/brown-rot paradigm for wood decay fungi.</title>
        <authorList>
            <person name="Riley R."/>
            <person name="Salamov A.A."/>
            <person name="Brown D.W."/>
            <person name="Nagy L.G."/>
            <person name="Floudas D."/>
            <person name="Held B.W."/>
            <person name="Levasseur A."/>
            <person name="Lombard V."/>
            <person name="Morin E."/>
            <person name="Otillar R."/>
            <person name="Lindquist E.A."/>
            <person name="Sun H."/>
            <person name="LaButti K.M."/>
            <person name="Schmutz J."/>
            <person name="Jabbour D."/>
            <person name="Luo H."/>
            <person name="Baker S.E."/>
            <person name="Pisabarro A.G."/>
            <person name="Walton J.D."/>
            <person name="Blanchette R.A."/>
            <person name="Henrissat B."/>
            <person name="Martin F."/>
            <person name="Cullen D."/>
            <person name="Hibbett D.S."/>
            <person name="Grigoriev I.V."/>
        </authorList>
    </citation>
    <scope>NUCLEOTIDE SEQUENCE [LARGE SCALE GENOMIC DNA]</scope>
    <source>
        <strain evidence="7">MUCL 33604</strain>
    </source>
</reference>
<feature type="region of interest" description="Disordered" evidence="4">
    <location>
        <begin position="346"/>
        <end position="512"/>
    </location>
</feature>
<feature type="compositionally biased region" description="Polar residues" evidence="4">
    <location>
        <begin position="461"/>
        <end position="474"/>
    </location>
</feature>
<dbReference type="FunCoup" id="A0A067PIV7">
    <property type="interactions" value="34"/>
</dbReference>
<gene>
    <name evidence="6" type="ORF">JAAARDRAFT_160080</name>
</gene>
<feature type="compositionally biased region" description="Polar residues" evidence="4">
    <location>
        <begin position="387"/>
        <end position="401"/>
    </location>
</feature>
<evidence type="ECO:0000256" key="3">
    <source>
        <dbReference type="PROSITE-ProRule" id="PRU00192"/>
    </source>
</evidence>
<dbReference type="GO" id="GO:0030479">
    <property type="term" value="C:actin cortical patch"/>
    <property type="evidence" value="ECO:0007669"/>
    <property type="project" value="TreeGrafter"/>
</dbReference>
<dbReference type="GO" id="GO:0051015">
    <property type="term" value="F:actin filament binding"/>
    <property type="evidence" value="ECO:0007669"/>
    <property type="project" value="TreeGrafter"/>
</dbReference>
<accession>A0A067PIV7</accession>
<dbReference type="CDD" id="cd11842">
    <property type="entry name" value="SH3_Ysc84p_like"/>
    <property type="match status" value="1"/>
</dbReference>
<feature type="region of interest" description="Disordered" evidence="4">
    <location>
        <begin position="270"/>
        <end position="299"/>
    </location>
</feature>
<dbReference type="GO" id="GO:0051666">
    <property type="term" value="P:actin cortical patch localization"/>
    <property type="evidence" value="ECO:0007669"/>
    <property type="project" value="TreeGrafter"/>
</dbReference>
<dbReference type="Proteomes" id="UP000027265">
    <property type="component" value="Unassembled WGS sequence"/>
</dbReference>
<dbReference type="HOGENOM" id="CLU_015320_2_2_1"/>
<dbReference type="AlphaFoldDB" id="A0A067PIV7"/>
<dbReference type="PROSITE" id="PS50002">
    <property type="entry name" value="SH3"/>
    <property type="match status" value="1"/>
</dbReference>
<evidence type="ECO:0000256" key="4">
    <source>
        <dbReference type="SAM" id="MobiDB-lite"/>
    </source>
</evidence>
<dbReference type="FunFam" id="2.30.30.40:FF:000100">
    <property type="entry name" value="SH3 domain-containing YSC84-like protein 1"/>
    <property type="match status" value="1"/>
</dbReference>
<organism evidence="6 7">
    <name type="scientific">Jaapia argillacea MUCL 33604</name>
    <dbReference type="NCBI Taxonomy" id="933084"/>
    <lineage>
        <taxon>Eukaryota</taxon>
        <taxon>Fungi</taxon>
        <taxon>Dikarya</taxon>
        <taxon>Basidiomycota</taxon>
        <taxon>Agaricomycotina</taxon>
        <taxon>Agaricomycetes</taxon>
        <taxon>Agaricomycetidae</taxon>
        <taxon>Jaapiales</taxon>
        <taxon>Jaapiaceae</taxon>
        <taxon>Jaapia</taxon>
    </lineage>
</organism>
<dbReference type="SUPFAM" id="SSF50044">
    <property type="entry name" value="SH3-domain"/>
    <property type="match status" value="1"/>
</dbReference>
<dbReference type="InParanoid" id="A0A067PIV7"/>
<dbReference type="InterPro" id="IPR051702">
    <property type="entry name" value="SH3_domain_YSC84-like"/>
</dbReference>
<dbReference type="InterPro" id="IPR033643">
    <property type="entry name" value="SYLF_SH3YL1-like"/>
</dbReference>
<comment type="similarity">
    <text evidence="1">Belongs to the SH3YL1 family.</text>
</comment>
<keyword evidence="2 3" id="KW-0728">SH3 domain</keyword>
<dbReference type="PANTHER" id="PTHR15629">
    <property type="entry name" value="SH3YL1 PROTEIN"/>
    <property type="match status" value="1"/>
</dbReference>
<dbReference type="STRING" id="933084.A0A067PIV7"/>
<dbReference type="GO" id="GO:0051017">
    <property type="term" value="P:actin filament bundle assembly"/>
    <property type="evidence" value="ECO:0007669"/>
    <property type="project" value="TreeGrafter"/>
</dbReference>
<feature type="compositionally biased region" description="Low complexity" evidence="4">
    <location>
        <begin position="352"/>
        <end position="363"/>
    </location>
</feature>
<evidence type="ECO:0000313" key="7">
    <source>
        <dbReference type="Proteomes" id="UP000027265"/>
    </source>
</evidence>
<dbReference type="PANTHER" id="PTHR15629:SF2">
    <property type="entry name" value="SH3 DOMAIN-CONTAINING YSC84-LIKE PROTEIN 1"/>
    <property type="match status" value="1"/>
</dbReference>
<proteinExistence type="inferred from homology"/>
<name>A0A067PIV7_9AGAM</name>
<dbReference type="PRINTS" id="PR00452">
    <property type="entry name" value="SH3DOMAIN"/>
</dbReference>
<dbReference type="InterPro" id="IPR036028">
    <property type="entry name" value="SH3-like_dom_sf"/>
</dbReference>
<dbReference type="InterPro" id="IPR001452">
    <property type="entry name" value="SH3_domain"/>
</dbReference>
<dbReference type="EMBL" id="KL197727">
    <property type="protein sequence ID" value="KDQ54843.1"/>
    <property type="molecule type" value="Genomic_DNA"/>
</dbReference>
<protein>
    <recommendedName>
        <fullName evidence="5">SH3 domain-containing protein</fullName>
    </recommendedName>
</protein>
<dbReference type="GO" id="GO:0035091">
    <property type="term" value="F:phosphatidylinositol binding"/>
    <property type="evidence" value="ECO:0007669"/>
    <property type="project" value="TreeGrafter"/>
</dbReference>
<feature type="domain" description="SH3" evidence="5">
    <location>
        <begin position="529"/>
        <end position="588"/>
    </location>
</feature>
<dbReference type="Pfam" id="PF00018">
    <property type="entry name" value="SH3_1"/>
    <property type="match status" value="1"/>
</dbReference>
<evidence type="ECO:0000256" key="2">
    <source>
        <dbReference type="ARBA" id="ARBA00022443"/>
    </source>
</evidence>
<keyword evidence="7" id="KW-1185">Reference proteome</keyword>
<evidence type="ECO:0000259" key="5">
    <source>
        <dbReference type="PROSITE" id="PS50002"/>
    </source>
</evidence>
<dbReference type="OrthoDB" id="443981at2759"/>
<evidence type="ECO:0000313" key="6">
    <source>
        <dbReference type="EMBL" id="KDQ54843.1"/>
    </source>
</evidence>
<feature type="compositionally biased region" description="Polar residues" evidence="4">
    <location>
        <begin position="422"/>
        <end position="433"/>
    </location>
</feature>
<dbReference type="SMART" id="SM00326">
    <property type="entry name" value="SH3"/>
    <property type="match status" value="1"/>
</dbReference>